<proteinExistence type="predicted"/>
<dbReference type="RefSeq" id="WP_135250395.1">
    <property type="nucleotide sequence ID" value="NZ_SMLK01000004.1"/>
</dbReference>
<gene>
    <name evidence="1" type="ORF">EZ216_13975</name>
</gene>
<dbReference type="EMBL" id="SMLK01000004">
    <property type="protein sequence ID" value="TFZ00208.1"/>
    <property type="molecule type" value="Genomic_DNA"/>
</dbReference>
<evidence type="ECO:0000313" key="2">
    <source>
        <dbReference type="Proteomes" id="UP000297839"/>
    </source>
</evidence>
<protein>
    <submittedName>
        <fullName evidence="1">Uncharacterized protein</fullName>
    </submittedName>
</protein>
<organism evidence="1 2">
    <name type="scientific">Ramlibacter humi</name>
    <dbReference type="NCBI Taxonomy" id="2530451"/>
    <lineage>
        <taxon>Bacteria</taxon>
        <taxon>Pseudomonadati</taxon>
        <taxon>Pseudomonadota</taxon>
        <taxon>Betaproteobacteria</taxon>
        <taxon>Burkholderiales</taxon>
        <taxon>Comamonadaceae</taxon>
        <taxon>Ramlibacter</taxon>
    </lineage>
</organism>
<dbReference type="Proteomes" id="UP000297839">
    <property type="component" value="Unassembled WGS sequence"/>
</dbReference>
<dbReference type="AlphaFoldDB" id="A0A4Z0BPN6"/>
<comment type="caution">
    <text evidence="1">The sequence shown here is derived from an EMBL/GenBank/DDBJ whole genome shotgun (WGS) entry which is preliminary data.</text>
</comment>
<evidence type="ECO:0000313" key="1">
    <source>
        <dbReference type="EMBL" id="TFZ00208.1"/>
    </source>
</evidence>
<sequence length="70" mass="7553">MTQEDLFQRWRDAEQAAVDAEVELARVGRAAADARMAEMATRAAGLRRAADDLLARILLQSGARPPSASS</sequence>
<name>A0A4Z0BPN6_9BURK</name>
<reference evidence="1 2" key="1">
    <citation type="submission" date="2019-03" db="EMBL/GenBank/DDBJ databases">
        <title>Ramlibacter sp. 18x22-1, whole genome shotgun sequence.</title>
        <authorList>
            <person name="Zhang X."/>
            <person name="Feng G."/>
            <person name="Zhu H."/>
        </authorList>
    </citation>
    <scope>NUCLEOTIDE SEQUENCE [LARGE SCALE GENOMIC DNA]</scope>
    <source>
        <strain evidence="1 2">18x22-1</strain>
    </source>
</reference>
<keyword evidence="2" id="KW-1185">Reference proteome</keyword>
<accession>A0A4Z0BPN6</accession>